<reference evidence="1 2" key="1">
    <citation type="submission" date="2024-05" db="EMBL/GenBank/DDBJ databases">
        <authorList>
            <person name="Busch G.E."/>
            <person name="Sharma I."/>
        </authorList>
    </citation>
    <scope>NUCLEOTIDE SEQUENCE [LARGE SCALE GENOMIC DNA]</scope>
    <source>
        <strain evidence="1 2">23GB23</strain>
    </source>
</reference>
<comment type="caution">
    <text evidence="1">The sequence shown here is derived from an EMBL/GenBank/DDBJ whole genome shotgun (WGS) entry which is preliminary data.</text>
</comment>
<sequence>MSDILKSVHKTAKGLNKVGVIDKTTIRQFDTLCSIARCQNQSRRKQTQRRCAENA</sequence>
<keyword evidence="2" id="KW-1185">Reference proteome</keyword>
<evidence type="ECO:0000313" key="2">
    <source>
        <dbReference type="Proteomes" id="UP001471651"/>
    </source>
</evidence>
<accession>A0ABV0L0P7</accession>
<evidence type="ECO:0000313" key="1">
    <source>
        <dbReference type="EMBL" id="MEP7730007.1"/>
    </source>
</evidence>
<dbReference type="EMBL" id="JBDYKN010000009">
    <property type="protein sequence ID" value="MEP7730007.1"/>
    <property type="molecule type" value="Genomic_DNA"/>
</dbReference>
<protein>
    <submittedName>
        <fullName evidence="1">Uncharacterized protein</fullName>
    </submittedName>
</protein>
<organism evidence="1 2">
    <name type="scientific">Marinomonas primoryensis</name>
    <dbReference type="NCBI Taxonomy" id="178399"/>
    <lineage>
        <taxon>Bacteria</taxon>
        <taxon>Pseudomonadati</taxon>
        <taxon>Pseudomonadota</taxon>
        <taxon>Gammaproteobacteria</taxon>
        <taxon>Oceanospirillales</taxon>
        <taxon>Oceanospirillaceae</taxon>
        <taxon>Marinomonas</taxon>
    </lineage>
</organism>
<gene>
    <name evidence="1" type="ORF">ABKW32_11155</name>
</gene>
<dbReference type="RefSeq" id="WP_339720275.1">
    <property type="nucleotide sequence ID" value="NZ_CAXBEN010000010.1"/>
</dbReference>
<proteinExistence type="predicted"/>
<name>A0ABV0L0P7_9GAMM</name>
<dbReference type="Proteomes" id="UP001471651">
    <property type="component" value="Unassembled WGS sequence"/>
</dbReference>